<feature type="compositionally biased region" description="Low complexity" evidence="1">
    <location>
        <begin position="32"/>
        <end position="54"/>
    </location>
</feature>
<proteinExistence type="predicted"/>
<evidence type="ECO:0000313" key="3">
    <source>
        <dbReference type="EMBL" id="MBM9475035.1"/>
    </source>
</evidence>
<dbReference type="Proteomes" id="UP000663801">
    <property type="component" value="Unassembled WGS sequence"/>
</dbReference>
<protein>
    <submittedName>
        <fullName evidence="3">YlxR family protein</fullName>
    </submittedName>
</protein>
<dbReference type="InterPro" id="IPR007393">
    <property type="entry name" value="YlxR_dom"/>
</dbReference>
<accession>A0A939C136</accession>
<dbReference type="PANTHER" id="PTHR34215:SF1">
    <property type="entry name" value="YLXR DOMAIN-CONTAINING PROTEIN"/>
    <property type="match status" value="1"/>
</dbReference>
<reference evidence="3" key="1">
    <citation type="submission" date="2021-01" db="EMBL/GenBank/DDBJ databases">
        <title>KCTC 19127 draft genome.</title>
        <authorList>
            <person name="An D."/>
        </authorList>
    </citation>
    <scope>NUCLEOTIDE SEQUENCE</scope>
    <source>
        <strain evidence="3">KCTC 19127</strain>
    </source>
</reference>
<keyword evidence="4" id="KW-1185">Reference proteome</keyword>
<feature type="domain" description="YlxR" evidence="2">
    <location>
        <begin position="66"/>
        <end position="132"/>
    </location>
</feature>
<name>A0A939C136_9ACTN</name>
<dbReference type="EMBL" id="JAERWL010000002">
    <property type="protein sequence ID" value="MBM9475035.1"/>
    <property type="molecule type" value="Genomic_DNA"/>
</dbReference>
<gene>
    <name evidence="3" type="ORF">JL107_01120</name>
</gene>
<feature type="region of interest" description="Disordered" evidence="1">
    <location>
        <begin position="1"/>
        <end position="60"/>
    </location>
</feature>
<feature type="region of interest" description="Disordered" evidence="1">
    <location>
        <begin position="136"/>
        <end position="170"/>
    </location>
</feature>
<sequence>MAHRHPQRRGPGGAGRGVLTGITAREAVDSTVVRSRSSASRSVPAPRAAVVRSSDPAPVVPQGPVRTCVGCRKREAADDLLRVVVADGNLVPDLRQRLPGRGAWLHPARRCYDLAEHRRAFGRALKVSVPLDSSRVRSLLPEEDGGPRTPPAKGGGRRSSESRSTVVSKP</sequence>
<dbReference type="Pfam" id="PF04296">
    <property type="entry name" value="YlxR"/>
    <property type="match status" value="1"/>
</dbReference>
<comment type="caution">
    <text evidence="3">The sequence shown here is derived from an EMBL/GenBank/DDBJ whole genome shotgun (WGS) entry which is preliminary data.</text>
</comment>
<dbReference type="InterPro" id="IPR035931">
    <property type="entry name" value="YlxR-like_sf"/>
</dbReference>
<dbReference type="SUPFAM" id="SSF64376">
    <property type="entry name" value="YlxR-like"/>
    <property type="match status" value="1"/>
</dbReference>
<dbReference type="AlphaFoldDB" id="A0A939C136"/>
<evidence type="ECO:0000313" key="4">
    <source>
        <dbReference type="Proteomes" id="UP000663801"/>
    </source>
</evidence>
<dbReference type="PANTHER" id="PTHR34215">
    <property type="entry name" value="BLL0784 PROTEIN"/>
    <property type="match status" value="1"/>
</dbReference>
<organism evidence="3 4">
    <name type="scientific">Nakamurella flavida</name>
    <dbReference type="NCBI Taxonomy" id="363630"/>
    <lineage>
        <taxon>Bacteria</taxon>
        <taxon>Bacillati</taxon>
        <taxon>Actinomycetota</taxon>
        <taxon>Actinomycetes</taxon>
        <taxon>Nakamurellales</taxon>
        <taxon>Nakamurellaceae</taxon>
        <taxon>Nakamurella</taxon>
    </lineage>
</organism>
<evidence type="ECO:0000259" key="2">
    <source>
        <dbReference type="Pfam" id="PF04296"/>
    </source>
</evidence>
<dbReference type="InterPro" id="IPR037465">
    <property type="entry name" value="YlxR"/>
</dbReference>
<evidence type="ECO:0000256" key="1">
    <source>
        <dbReference type="SAM" id="MobiDB-lite"/>
    </source>
</evidence>
<dbReference type="Gene3D" id="3.30.1230.10">
    <property type="entry name" value="YlxR-like"/>
    <property type="match status" value="1"/>
</dbReference>